<name>A0ABP9MEG6_9GAMM</name>
<sequence length="184" mass="21035">MGNRLSKIVTKTGDHGETGLTGQTRVPKNHPRIQAVGTADELNANLGLLMAHMPSELNFIKDEFFKIQHHLFNLGGELVMPEHAFITAEMVEFLEDRIVHYNETLPYLKEFILPSGSIPTCHAHICRTITRRLEREAITLHQSEALNTPLLQYINRLSDYFFVISRTIANSTQDQEILWNKDLN</sequence>
<dbReference type="SUPFAM" id="SSF89028">
    <property type="entry name" value="Cobalamin adenosyltransferase-like"/>
    <property type="match status" value="1"/>
</dbReference>
<comment type="pathway">
    <text evidence="4">Cofactor biosynthesis; adenosylcobalamin biosynthesis; adenosylcobalamin from cob(II)yrinate a,c-diamide: step 2/7.</text>
</comment>
<proteinExistence type="inferred from homology"/>
<evidence type="ECO:0000259" key="6">
    <source>
        <dbReference type="Pfam" id="PF01923"/>
    </source>
</evidence>
<dbReference type="RefSeq" id="WP_077926106.1">
    <property type="nucleotide sequence ID" value="NZ_BAABKE010000001.1"/>
</dbReference>
<reference evidence="8" key="1">
    <citation type="journal article" date="2019" name="Int. J. Syst. Evol. Microbiol.">
        <title>The Global Catalogue of Microorganisms (GCM) 10K type strain sequencing project: providing services to taxonomists for standard genome sequencing and annotation.</title>
        <authorList>
            <consortium name="The Broad Institute Genomics Platform"/>
            <consortium name="The Broad Institute Genome Sequencing Center for Infectious Disease"/>
            <person name="Wu L."/>
            <person name="Ma J."/>
        </authorList>
    </citation>
    <scope>NUCLEOTIDE SEQUENCE [LARGE SCALE GENOMIC DNA]</scope>
    <source>
        <strain evidence="8">JCM 18424</strain>
    </source>
</reference>
<evidence type="ECO:0000256" key="2">
    <source>
        <dbReference type="ARBA" id="ARBA00022741"/>
    </source>
</evidence>
<dbReference type="EMBL" id="BAABKE010000001">
    <property type="protein sequence ID" value="GAA5093274.1"/>
    <property type="molecule type" value="Genomic_DNA"/>
</dbReference>
<keyword evidence="4" id="KW-0169">Cobalamin biosynthesis</keyword>
<comment type="catalytic activity">
    <reaction evidence="4">
        <text>2 cob(II)alamin + reduced [electron-transfer flavoprotein] + 2 ATP = 2 adenosylcob(III)alamin + 2 triphosphate + oxidized [electron-transfer flavoprotein] + 3 H(+)</text>
        <dbReference type="Rhea" id="RHEA:28671"/>
        <dbReference type="Rhea" id="RHEA-COMP:10685"/>
        <dbReference type="Rhea" id="RHEA-COMP:10686"/>
        <dbReference type="ChEBI" id="CHEBI:15378"/>
        <dbReference type="ChEBI" id="CHEBI:16304"/>
        <dbReference type="ChEBI" id="CHEBI:18036"/>
        <dbReference type="ChEBI" id="CHEBI:18408"/>
        <dbReference type="ChEBI" id="CHEBI:30616"/>
        <dbReference type="ChEBI" id="CHEBI:57692"/>
        <dbReference type="ChEBI" id="CHEBI:58307"/>
        <dbReference type="EC" id="2.5.1.17"/>
    </reaction>
</comment>
<dbReference type="PANTHER" id="PTHR12213">
    <property type="entry name" value="CORRINOID ADENOSYLTRANSFERASE"/>
    <property type="match status" value="1"/>
</dbReference>
<comment type="similarity">
    <text evidence="4">Belongs to the Cob(I)alamin adenosyltransferase family.</text>
</comment>
<dbReference type="Gene3D" id="1.20.1200.10">
    <property type="entry name" value="Cobalamin adenosyltransferase-like"/>
    <property type="match status" value="1"/>
</dbReference>
<dbReference type="InterPro" id="IPR036451">
    <property type="entry name" value="CblAdoTrfase-like_sf"/>
</dbReference>
<evidence type="ECO:0000256" key="5">
    <source>
        <dbReference type="SAM" id="MobiDB-lite"/>
    </source>
</evidence>
<evidence type="ECO:0000313" key="7">
    <source>
        <dbReference type="EMBL" id="GAA5093274.1"/>
    </source>
</evidence>
<accession>A0ABP9MEG6</accession>
<evidence type="ECO:0000256" key="3">
    <source>
        <dbReference type="ARBA" id="ARBA00022840"/>
    </source>
</evidence>
<dbReference type="PANTHER" id="PTHR12213:SF0">
    <property type="entry name" value="CORRINOID ADENOSYLTRANSFERASE MMAB"/>
    <property type="match status" value="1"/>
</dbReference>
<dbReference type="Proteomes" id="UP001500631">
    <property type="component" value="Unassembled WGS sequence"/>
</dbReference>
<feature type="region of interest" description="Disordered" evidence="5">
    <location>
        <begin position="1"/>
        <end position="27"/>
    </location>
</feature>
<keyword evidence="8" id="KW-1185">Reference proteome</keyword>
<dbReference type="Pfam" id="PF01923">
    <property type="entry name" value="Cob_adeno_trans"/>
    <property type="match status" value="1"/>
</dbReference>
<feature type="domain" description="Cobalamin adenosyltransferase-like" evidence="6">
    <location>
        <begin position="8"/>
        <end position="167"/>
    </location>
</feature>
<dbReference type="InterPro" id="IPR029499">
    <property type="entry name" value="PduO-typ"/>
</dbReference>
<keyword evidence="1 4" id="KW-0808">Transferase</keyword>
<comment type="caution">
    <text evidence="7">The sequence shown here is derived from an EMBL/GenBank/DDBJ whole genome shotgun (WGS) entry which is preliminary data.</text>
</comment>
<comment type="catalytic activity">
    <reaction evidence="4">
        <text>2 cob(II)yrinate a,c diamide + reduced [electron-transfer flavoprotein] + 2 ATP = 2 adenosylcob(III)yrinate a,c-diamide + 2 triphosphate + oxidized [electron-transfer flavoprotein] + 3 H(+)</text>
        <dbReference type="Rhea" id="RHEA:11528"/>
        <dbReference type="Rhea" id="RHEA-COMP:10685"/>
        <dbReference type="Rhea" id="RHEA-COMP:10686"/>
        <dbReference type="ChEBI" id="CHEBI:15378"/>
        <dbReference type="ChEBI" id="CHEBI:18036"/>
        <dbReference type="ChEBI" id="CHEBI:30616"/>
        <dbReference type="ChEBI" id="CHEBI:57692"/>
        <dbReference type="ChEBI" id="CHEBI:58307"/>
        <dbReference type="ChEBI" id="CHEBI:58503"/>
        <dbReference type="ChEBI" id="CHEBI:58537"/>
        <dbReference type="EC" id="2.5.1.17"/>
    </reaction>
</comment>
<evidence type="ECO:0000256" key="4">
    <source>
        <dbReference type="RuleBase" id="RU366026"/>
    </source>
</evidence>
<evidence type="ECO:0000313" key="8">
    <source>
        <dbReference type="Proteomes" id="UP001500631"/>
    </source>
</evidence>
<keyword evidence="2 4" id="KW-0547">Nucleotide-binding</keyword>
<keyword evidence="3 4" id="KW-0067">ATP-binding</keyword>
<evidence type="ECO:0000256" key="1">
    <source>
        <dbReference type="ARBA" id="ARBA00022679"/>
    </source>
</evidence>
<dbReference type="EC" id="2.5.1.17" evidence="4"/>
<dbReference type="NCBIfam" id="TIGR00636">
    <property type="entry name" value="PduO_Nterm"/>
    <property type="match status" value="1"/>
</dbReference>
<dbReference type="InterPro" id="IPR016030">
    <property type="entry name" value="CblAdoTrfase-like"/>
</dbReference>
<protein>
    <recommendedName>
        <fullName evidence="4">Corrinoid adenosyltransferase</fullName>
        <ecNumber evidence="4">2.5.1.17</ecNumber>
    </recommendedName>
    <alternativeName>
        <fullName evidence="4">Cob(II)alamin adenosyltransferase</fullName>
    </alternativeName>
    <alternativeName>
        <fullName evidence="4">Cob(II)yrinic acid a,c-diamide adenosyltransferase</fullName>
    </alternativeName>
    <alternativeName>
        <fullName evidence="4">Cobinamide/cobalamin adenosyltransferase</fullName>
    </alternativeName>
</protein>
<organism evidence="7 8">
    <name type="scientific">Wohlfahrtiimonas larvae</name>
    <dbReference type="NCBI Taxonomy" id="1157986"/>
    <lineage>
        <taxon>Bacteria</taxon>
        <taxon>Pseudomonadati</taxon>
        <taxon>Pseudomonadota</taxon>
        <taxon>Gammaproteobacteria</taxon>
        <taxon>Cardiobacteriales</taxon>
        <taxon>Ignatzschineriaceae</taxon>
        <taxon>Wohlfahrtiimonas</taxon>
    </lineage>
</organism>
<gene>
    <name evidence="7" type="ORF">GCM10023338_00030</name>
</gene>